<accession>E1TAM7</accession>
<dbReference type="EMBL" id="CP002217">
    <property type="protein sequence ID" value="ADN59056.1"/>
    <property type="molecule type" value="Genomic_DNA"/>
</dbReference>
<proteinExistence type="predicted"/>
<evidence type="ECO:0000313" key="2">
    <source>
        <dbReference type="EMBL" id="ADN59056.1"/>
    </source>
</evidence>
<feature type="transmembrane region" description="Helical" evidence="1">
    <location>
        <begin position="22"/>
        <end position="39"/>
    </location>
</feature>
<evidence type="ECO:0000256" key="1">
    <source>
        <dbReference type="SAM" id="Phobius"/>
    </source>
</evidence>
<keyword evidence="1" id="KW-0812">Transmembrane</keyword>
<keyword evidence="1" id="KW-0472">Membrane</keyword>
<keyword evidence="1" id="KW-1133">Transmembrane helix</keyword>
<sequence>MGWPIIAGETVQPESGLSWKPWMLLFACLTGACIAWAVWSWPHGKSIDIRFWLRAVVTPLLLGCVLLGLRINRYEQSVAASVASQEATEKTRLEWQKWAQRTLRVIACATISPEQKLAAAMTATPPTATASPHKGRKFYGWPDDGKTDPLQWACEQLIRQLSEVHPGWQTHVRSVHVQSDATAEDIECAWQAAMVASGLSQSAARVVPFEMSDWHDMFEELDPRPRLFVAVQTWPSSREPQNFSELATALLVSGDDGKNDCDAPAARIGRPMTISAETLDEDLAMLFEYAGTNTETITRVWLSGVSADLAGSMAVRISSGGDGPVASYDIDHYLGAAHIAQYWFGLIAAAELGGKSTSELFVGHTANALILHLITGR</sequence>
<evidence type="ECO:0008006" key="3">
    <source>
        <dbReference type="Google" id="ProtNLM"/>
    </source>
</evidence>
<reference evidence="2" key="1">
    <citation type="submission" date="2010-09" db="EMBL/GenBank/DDBJ databases">
        <title>Complete sequence of chromosome1 of Burkholderia sp. CCGE1003.</title>
        <authorList>
            <consortium name="US DOE Joint Genome Institute"/>
            <person name="Lucas S."/>
            <person name="Copeland A."/>
            <person name="Lapidus A."/>
            <person name="Cheng J.-F."/>
            <person name="Bruce D."/>
            <person name="Goodwin L."/>
            <person name="Pitluck S."/>
            <person name="Daligault H."/>
            <person name="Davenport K."/>
            <person name="Detter J.C."/>
            <person name="Han C."/>
            <person name="Tapia R."/>
            <person name="Land M."/>
            <person name="Hauser L."/>
            <person name="Jeffries C."/>
            <person name="Kyrpides N."/>
            <person name="Ivanova N."/>
            <person name="Ovchinnikova G."/>
            <person name="Martinez-Romero E."/>
            <person name="Rogel M.A."/>
            <person name="Auchtung J."/>
            <person name="Tiedje J.M."/>
            <person name="Woyke T."/>
        </authorList>
    </citation>
    <scope>NUCLEOTIDE SEQUENCE</scope>
    <source>
        <strain evidence="2">CCGE1003</strain>
    </source>
</reference>
<dbReference type="eggNOG" id="ENOG50317I8">
    <property type="taxonomic scope" value="Bacteria"/>
</dbReference>
<organism evidence="2">
    <name type="scientific">Burkholderia sp. (strain CCGE1003)</name>
    <dbReference type="NCBI Taxonomy" id="640512"/>
    <lineage>
        <taxon>Bacteria</taxon>
        <taxon>Pseudomonadati</taxon>
        <taxon>Pseudomonadota</taxon>
        <taxon>Betaproteobacteria</taxon>
        <taxon>Burkholderiales</taxon>
        <taxon>Burkholderiaceae</taxon>
        <taxon>Burkholderia</taxon>
    </lineage>
</organism>
<protein>
    <recommendedName>
        <fullName evidence="3">Transmembrane protein</fullName>
    </recommendedName>
</protein>
<name>E1TAM7_BURSG</name>
<dbReference type="STRING" id="640512.BC1003_3108"/>
<gene>
    <name evidence="2" type="ordered locus">BC1003_3108</name>
</gene>
<feature type="transmembrane region" description="Helical" evidence="1">
    <location>
        <begin position="51"/>
        <end position="71"/>
    </location>
</feature>
<dbReference type="KEGG" id="bgf:BC1003_3108"/>
<dbReference type="AlphaFoldDB" id="E1TAM7"/>
<dbReference type="HOGENOM" id="CLU_732949_0_0_4"/>